<evidence type="ECO:0000313" key="1">
    <source>
        <dbReference type="EMBL" id="CAH6722505.1"/>
    </source>
</evidence>
<reference evidence="1" key="1">
    <citation type="submission" date="2022-06" db="EMBL/GenBank/DDBJ databases">
        <authorList>
            <person name="Legras J.-L."/>
            <person name="Devillers H."/>
            <person name="Grondin C."/>
        </authorList>
    </citation>
    <scope>NUCLEOTIDE SEQUENCE</scope>
    <source>
        <strain evidence="1">CLIB 1444</strain>
    </source>
</reference>
<sequence length="487" mass="53337">MSFDPEGPVGKQVKPILVNELINRFNIPDEAEDVAEYMLVLIGGNKVPSEIVSEVKELSDIPIDESFVQSLFVEIKKAMEQQSQASAAPVAQPPVNNTPPQPAQVQPPVQPASAQVPIQAPTSAFANTSNVTFNSADTSMNNDDDMQEDRVDFSMPSRPRGNALKRGGGRGGIGKASAGRGGKKSFATQNASNFERMMGMQDVNIIDNTKFVNKPPKGRCRNFPGCNNKDCRFSHPTKVCNAYPNCTNPPGTCNFLHPDQDQELMAKLEVSKQEYLDRKNQRRNNHGQGSYNNFHPFPPQPIETGIAICKFGVLCSKDLCPFGHPTPANVEAKVIDLVWCEDGKNCKNNSCRKAHPSPGYLAPPPPEKPSGGYNAMGKPRFEPSLEQCKFGLGCTKANCPKRHATSTVPCKNGAECQRIDCTFVHPINEVCKFGVNCTNKGCMFQHPEGKNLGNNSNVWVKENTDQRSFAVPEDQVMEKAEQPSMVN</sequence>
<accession>A0ACA9YC26</accession>
<gene>
    <name evidence="1" type="ORF">CLIB1444_09S05050</name>
</gene>
<dbReference type="EMBL" id="CALSDN010000009">
    <property type="protein sequence ID" value="CAH6722505.1"/>
    <property type="molecule type" value="Genomic_DNA"/>
</dbReference>
<name>A0ACA9YC26_9ASCO</name>
<proteinExistence type="predicted"/>
<evidence type="ECO:0000313" key="2">
    <source>
        <dbReference type="Proteomes" id="UP001152531"/>
    </source>
</evidence>
<organism evidence="1 2">
    <name type="scientific">[Candida] jaroonii</name>
    <dbReference type="NCBI Taxonomy" id="467808"/>
    <lineage>
        <taxon>Eukaryota</taxon>
        <taxon>Fungi</taxon>
        <taxon>Dikarya</taxon>
        <taxon>Ascomycota</taxon>
        <taxon>Saccharomycotina</taxon>
        <taxon>Pichiomycetes</taxon>
        <taxon>Debaryomycetaceae</taxon>
        <taxon>Yamadazyma</taxon>
    </lineage>
</organism>
<protein>
    <submittedName>
        <fullName evidence="1">Nuclear polyadenylated RNA-binding protein Nab2p</fullName>
    </submittedName>
</protein>
<comment type="caution">
    <text evidence="1">The sequence shown here is derived from an EMBL/GenBank/DDBJ whole genome shotgun (WGS) entry which is preliminary data.</text>
</comment>
<dbReference type="Proteomes" id="UP001152531">
    <property type="component" value="Unassembled WGS sequence"/>
</dbReference>
<keyword evidence="2" id="KW-1185">Reference proteome</keyword>